<sequence>MKFLPYLIPCFLLLAGCAQFDSDSAGTGATRTTGAGSEISSRRSAESIEEDIKYYISKLPDRDYTDTYGGEEHPKTWYIAAEALGWIGKPAVPHLMQRLNSRDPYEVMLALYALQLATQDGDITWRTNGEYIRLGTVLDEGYNYENRVIAREWWRRHGHIWD</sequence>
<dbReference type="EMBL" id="PIPL01000001">
    <property type="protein sequence ID" value="RUO26040.1"/>
    <property type="molecule type" value="Genomic_DNA"/>
</dbReference>
<proteinExistence type="predicted"/>
<feature type="signal peptide" evidence="1">
    <location>
        <begin position="1"/>
        <end position="20"/>
    </location>
</feature>
<evidence type="ECO:0000313" key="2">
    <source>
        <dbReference type="EMBL" id="RUO26040.1"/>
    </source>
</evidence>
<reference evidence="2 3" key="1">
    <citation type="journal article" date="2011" name="Front. Microbiol.">
        <title>Genomic signatures of strain selection and enhancement in Bacillus atrophaeus var. globigii, a historical biowarfare simulant.</title>
        <authorList>
            <person name="Gibbons H.S."/>
            <person name="Broomall S.M."/>
            <person name="McNew L.A."/>
            <person name="Daligault H."/>
            <person name="Chapman C."/>
            <person name="Bruce D."/>
            <person name="Karavis M."/>
            <person name="Krepps M."/>
            <person name="McGregor P.A."/>
            <person name="Hong C."/>
            <person name="Park K.H."/>
            <person name="Akmal A."/>
            <person name="Feldman A."/>
            <person name="Lin J.S."/>
            <person name="Chang W.E."/>
            <person name="Higgs B.W."/>
            <person name="Demirev P."/>
            <person name="Lindquist J."/>
            <person name="Liem A."/>
            <person name="Fochler E."/>
            <person name="Read T.D."/>
            <person name="Tapia R."/>
            <person name="Johnson S."/>
            <person name="Bishop-Lilly K.A."/>
            <person name="Detter C."/>
            <person name="Han C."/>
            <person name="Sozhamannan S."/>
            <person name="Rosenzweig C.N."/>
            <person name="Skowronski E.W."/>
        </authorList>
    </citation>
    <scope>NUCLEOTIDE SEQUENCE [LARGE SCALE GENOMIC DNA]</scope>
    <source>
        <strain evidence="2 3">MLST1</strain>
    </source>
</reference>
<keyword evidence="1" id="KW-0732">Signal</keyword>
<dbReference type="OrthoDB" id="5785094at2"/>
<evidence type="ECO:0008006" key="4">
    <source>
        <dbReference type="Google" id="ProtNLM"/>
    </source>
</evidence>
<name>A0A432W7I1_9GAMM</name>
<feature type="chain" id="PRO_5019031926" description="HEAT repeat domain-containing protein" evidence="1">
    <location>
        <begin position="21"/>
        <end position="162"/>
    </location>
</feature>
<evidence type="ECO:0000313" key="3">
    <source>
        <dbReference type="Proteomes" id="UP000288293"/>
    </source>
</evidence>
<dbReference type="AlphaFoldDB" id="A0A432W7I1"/>
<protein>
    <recommendedName>
        <fullName evidence="4">HEAT repeat domain-containing protein</fullName>
    </recommendedName>
</protein>
<dbReference type="RefSeq" id="WP_126802856.1">
    <property type="nucleotide sequence ID" value="NZ_PIPL01000001.1"/>
</dbReference>
<organism evidence="2 3">
    <name type="scientific">Aliidiomarina minuta</name>
    <dbReference type="NCBI Taxonomy" id="880057"/>
    <lineage>
        <taxon>Bacteria</taxon>
        <taxon>Pseudomonadati</taxon>
        <taxon>Pseudomonadota</taxon>
        <taxon>Gammaproteobacteria</taxon>
        <taxon>Alteromonadales</taxon>
        <taxon>Idiomarinaceae</taxon>
        <taxon>Aliidiomarina</taxon>
    </lineage>
</organism>
<dbReference type="PROSITE" id="PS51257">
    <property type="entry name" value="PROKAR_LIPOPROTEIN"/>
    <property type="match status" value="1"/>
</dbReference>
<evidence type="ECO:0000256" key="1">
    <source>
        <dbReference type="SAM" id="SignalP"/>
    </source>
</evidence>
<dbReference type="Proteomes" id="UP000288293">
    <property type="component" value="Unassembled WGS sequence"/>
</dbReference>
<dbReference type="Gene3D" id="1.25.10.10">
    <property type="entry name" value="Leucine-rich Repeat Variant"/>
    <property type="match status" value="1"/>
</dbReference>
<dbReference type="InterPro" id="IPR011989">
    <property type="entry name" value="ARM-like"/>
</dbReference>
<gene>
    <name evidence="2" type="ORF">CWE09_04755</name>
</gene>
<comment type="caution">
    <text evidence="2">The sequence shown here is derived from an EMBL/GenBank/DDBJ whole genome shotgun (WGS) entry which is preliminary data.</text>
</comment>
<accession>A0A432W7I1</accession>
<keyword evidence="3" id="KW-1185">Reference proteome</keyword>